<dbReference type="Proteomes" id="UP000675379">
    <property type="component" value="Unassembled WGS sequence"/>
</dbReference>
<dbReference type="InterPro" id="IPR036286">
    <property type="entry name" value="LexA/Signal_pep-like_sf"/>
</dbReference>
<dbReference type="Gene3D" id="1.10.260.40">
    <property type="entry name" value="lambda repressor-like DNA-binding domains"/>
    <property type="match status" value="1"/>
</dbReference>
<dbReference type="PANTHER" id="PTHR33516:SF2">
    <property type="entry name" value="LEXA REPRESSOR-RELATED"/>
    <property type="match status" value="1"/>
</dbReference>
<protein>
    <submittedName>
        <fullName evidence="2">Helix-turn-helix domain-containing protein</fullName>
    </submittedName>
</protein>
<dbReference type="AlphaFoldDB" id="A0A941CQ17"/>
<keyword evidence="3" id="KW-1185">Reference proteome</keyword>
<dbReference type="InterPro" id="IPR010982">
    <property type="entry name" value="Lambda_DNA-bd_dom_sf"/>
</dbReference>
<dbReference type="GO" id="GO:0003677">
    <property type="term" value="F:DNA binding"/>
    <property type="evidence" value="ECO:0007669"/>
    <property type="project" value="InterPro"/>
</dbReference>
<evidence type="ECO:0000313" key="3">
    <source>
        <dbReference type="Proteomes" id="UP000675379"/>
    </source>
</evidence>
<proteinExistence type="predicted"/>
<dbReference type="Pfam" id="PF01381">
    <property type="entry name" value="HTH_3"/>
    <property type="match status" value="1"/>
</dbReference>
<feature type="domain" description="HTH cro/C1-type" evidence="1">
    <location>
        <begin position="7"/>
        <end position="61"/>
    </location>
</feature>
<evidence type="ECO:0000259" key="1">
    <source>
        <dbReference type="PROSITE" id="PS50943"/>
    </source>
</evidence>
<dbReference type="PROSITE" id="PS50943">
    <property type="entry name" value="HTH_CROC1"/>
    <property type="match status" value="1"/>
</dbReference>
<dbReference type="SUPFAM" id="SSF47413">
    <property type="entry name" value="lambda repressor-like DNA-binding domains"/>
    <property type="match status" value="1"/>
</dbReference>
<dbReference type="InterPro" id="IPR039418">
    <property type="entry name" value="LexA-like"/>
</dbReference>
<reference evidence="2" key="1">
    <citation type="submission" date="2021-04" db="EMBL/GenBank/DDBJ databases">
        <title>Proteiniclasticum sedimins sp. nov., an obligate anaerobic bacterium isolated from anaerobic sludge.</title>
        <authorList>
            <person name="Liu J."/>
        </authorList>
    </citation>
    <scope>NUCLEOTIDE SEQUENCE</scope>
    <source>
        <strain evidence="2">BAD-10</strain>
    </source>
</reference>
<dbReference type="EMBL" id="JAGSCS010000014">
    <property type="protein sequence ID" value="MBR0576796.1"/>
    <property type="molecule type" value="Genomic_DNA"/>
</dbReference>
<name>A0A941CQ17_9CLOT</name>
<dbReference type="InterPro" id="IPR001387">
    <property type="entry name" value="Cro/C1-type_HTH"/>
</dbReference>
<accession>A0A941CQ17</accession>
<dbReference type="CDD" id="cd06529">
    <property type="entry name" value="S24_LexA-like"/>
    <property type="match status" value="1"/>
</dbReference>
<evidence type="ECO:0000313" key="2">
    <source>
        <dbReference type="EMBL" id="MBR0576796.1"/>
    </source>
</evidence>
<gene>
    <name evidence="2" type="ORF">KCG48_10670</name>
</gene>
<dbReference type="PANTHER" id="PTHR33516">
    <property type="entry name" value="LEXA REPRESSOR"/>
    <property type="match status" value="1"/>
</dbReference>
<dbReference type="SUPFAM" id="SSF51306">
    <property type="entry name" value="LexA/Signal peptidase"/>
    <property type="match status" value="1"/>
</dbReference>
<comment type="caution">
    <text evidence="2">The sequence shown here is derived from an EMBL/GenBank/DDBJ whole genome shotgun (WGS) entry which is preliminary data.</text>
</comment>
<dbReference type="RefSeq" id="WP_211802215.1">
    <property type="nucleotide sequence ID" value="NZ_JAGSCS010000014.1"/>
</dbReference>
<dbReference type="InterPro" id="IPR050077">
    <property type="entry name" value="LexA_repressor"/>
</dbReference>
<dbReference type="CDD" id="cd00093">
    <property type="entry name" value="HTH_XRE"/>
    <property type="match status" value="1"/>
</dbReference>
<dbReference type="Gene3D" id="2.10.109.10">
    <property type="entry name" value="Umud Fragment, subunit A"/>
    <property type="match status" value="1"/>
</dbReference>
<dbReference type="SMART" id="SM00530">
    <property type="entry name" value="HTH_XRE"/>
    <property type="match status" value="1"/>
</dbReference>
<dbReference type="Pfam" id="PF00717">
    <property type="entry name" value="Peptidase_S24"/>
    <property type="match status" value="1"/>
</dbReference>
<sequence length="214" mass="23800">MTINDYLKTLREDRGLSQRGLAMKMGVSNATISQIENKRNKPSIDLLFLYAKALNVDLSVMISMMKEDGSDYKYTSKDIQEVDLTLSVPLVGSVRAGKPVFAEDNIEDYLLFDKRGLDQSKTYFALRIVGDSMDKLFRAGDVVLVEKTDVVESGQIAVVGINGYEATVKRITLGNGNIALIPESNNPAYLTQVYSIEKDDIHIIGRVVQSTTYF</sequence>
<dbReference type="InterPro" id="IPR015927">
    <property type="entry name" value="Peptidase_S24_S26A/B/C"/>
</dbReference>
<organism evidence="2 3">
    <name type="scientific">Proteiniclasticum sediminis</name>
    <dbReference type="NCBI Taxonomy" id="2804028"/>
    <lineage>
        <taxon>Bacteria</taxon>
        <taxon>Bacillati</taxon>
        <taxon>Bacillota</taxon>
        <taxon>Clostridia</taxon>
        <taxon>Eubacteriales</taxon>
        <taxon>Clostridiaceae</taxon>
        <taxon>Proteiniclasticum</taxon>
    </lineage>
</organism>